<accession>A0A915ELB3</accession>
<reference evidence="2" key="1">
    <citation type="submission" date="2022-11" db="UniProtKB">
        <authorList>
            <consortium name="WormBaseParasite"/>
        </authorList>
    </citation>
    <scope>IDENTIFICATION</scope>
</reference>
<sequence length="120" mass="13508">MSENIGINGVVSDVENEPKKIDMLDFVISSYDDFVHPERKKTSVDAGIHIKSSTTPVDVKRASDEMTNVFSVSSENDFVFNEITANSGNFKLMYELDQMFEKLQKLNANLKKSILETHSS</sequence>
<organism evidence="1 2">
    <name type="scientific">Ditylenchus dipsaci</name>
    <dbReference type="NCBI Taxonomy" id="166011"/>
    <lineage>
        <taxon>Eukaryota</taxon>
        <taxon>Metazoa</taxon>
        <taxon>Ecdysozoa</taxon>
        <taxon>Nematoda</taxon>
        <taxon>Chromadorea</taxon>
        <taxon>Rhabditida</taxon>
        <taxon>Tylenchina</taxon>
        <taxon>Tylenchomorpha</taxon>
        <taxon>Sphaerularioidea</taxon>
        <taxon>Anguinidae</taxon>
        <taxon>Anguininae</taxon>
        <taxon>Ditylenchus</taxon>
    </lineage>
</organism>
<evidence type="ECO:0000313" key="2">
    <source>
        <dbReference type="WBParaSite" id="jg7539"/>
    </source>
</evidence>
<protein>
    <submittedName>
        <fullName evidence="2">Uncharacterized protein</fullName>
    </submittedName>
</protein>
<evidence type="ECO:0000313" key="1">
    <source>
        <dbReference type="Proteomes" id="UP000887574"/>
    </source>
</evidence>
<name>A0A915ELB3_9BILA</name>
<dbReference type="AlphaFoldDB" id="A0A915ELB3"/>
<proteinExistence type="predicted"/>
<keyword evidence="1" id="KW-1185">Reference proteome</keyword>
<dbReference type="WBParaSite" id="jg7539">
    <property type="protein sequence ID" value="jg7539"/>
    <property type="gene ID" value="jg7539"/>
</dbReference>
<dbReference type="Proteomes" id="UP000887574">
    <property type="component" value="Unplaced"/>
</dbReference>